<comment type="caution">
    <text evidence="3">The sequence shown here is derived from an EMBL/GenBank/DDBJ whole genome shotgun (WGS) entry which is preliminary data.</text>
</comment>
<evidence type="ECO:0000313" key="3">
    <source>
        <dbReference type="EMBL" id="MXN66819.1"/>
    </source>
</evidence>
<feature type="domain" description="YlxR" evidence="2">
    <location>
        <begin position="10"/>
        <end position="74"/>
    </location>
</feature>
<dbReference type="InterPro" id="IPR029064">
    <property type="entry name" value="Ribosomal_eL30-like_sf"/>
</dbReference>
<dbReference type="Pfam" id="PF04296">
    <property type="entry name" value="YlxR"/>
    <property type="match status" value="1"/>
</dbReference>
<dbReference type="InterPro" id="IPR037465">
    <property type="entry name" value="YlxR"/>
</dbReference>
<dbReference type="SUPFAM" id="SSF64376">
    <property type="entry name" value="YlxR-like"/>
    <property type="match status" value="1"/>
</dbReference>
<evidence type="ECO:0000313" key="4">
    <source>
        <dbReference type="Proteomes" id="UP000433101"/>
    </source>
</evidence>
<dbReference type="Gene3D" id="3.30.1230.10">
    <property type="entry name" value="YlxR-like"/>
    <property type="match status" value="1"/>
</dbReference>
<dbReference type="SUPFAM" id="SSF55315">
    <property type="entry name" value="L30e-like"/>
    <property type="match status" value="1"/>
</dbReference>
<dbReference type="AlphaFoldDB" id="A0A7X3LX94"/>
<gene>
    <name evidence="3" type="ORF">GR183_18040</name>
</gene>
<reference evidence="3 4" key="1">
    <citation type="submission" date="2019-12" db="EMBL/GenBank/DDBJ databases">
        <authorList>
            <person name="Li M."/>
        </authorList>
    </citation>
    <scope>NUCLEOTIDE SEQUENCE [LARGE SCALE GENOMIC DNA]</scope>
    <source>
        <strain evidence="3 4">GBMRC 2046</strain>
    </source>
</reference>
<sequence length="215" mass="22707">MPRKNEPLERTCALTREVKPVSELLRFVEAPDGTVVPDIKGVLPGRGIWITATAEAVDEARKARVFARGLKSGARAEPDLAGNADALLEKAALGALSLTRKAGEIVTGFSKVEAALKRDPVAGLVEARDGAEDGKRKLAAIAAARFGSANGCPVVRLFTSAQLDLALGRSNVIHAALLEGRTSEGFLTRARRLERFRGGPDGPARQEMSSAGTQD</sequence>
<proteinExistence type="predicted"/>
<dbReference type="EMBL" id="WUMV01000008">
    <property type="protein sequence ID" value="MXN66819.1"/>
    <property type="molecule type" value="Genomic_DNA"/>
</dbReference>
<dbReference type="InterPro" id="IPR035931">
    <property type="entry name" value="YlxR-like_sf"/>
</dbReference>
<dbReference type="NCBIfam" id="NF006622">
    <property type="entry name" value="PRK09190.1"/>
    <property type="match status" value="1"/>
</dbReference>
<dbReference type="PANTHER" id="PTHR34215">
    <property type="entry name" value="BLL0784 PROTEIN"/>
    <property type="match status" value="1"/>
</dbReference>
<organism evidence="3 4">
    <name type="scientific">Stappia sediminis</name>
    <dbReference type="NCBI Taxonomy" id="2692190"/>
    <lineage>
        <taxon>Bacteria</taxon>
        <taxon>Pseudomonadati</taxon>
        <taxon>Pseudomonadota</taxon>
        <taxon>Alphaproteobacteria</taxon>
        <taxon>Hyphomicrobiales</taxon>
        <taxon>Stappiaceae</taxon>
        <taxon>Stappia</taxon>
    </lineage>
</organism>
<keyword evidence="4" id="KW-1185">Reference proteome</keyword>
<dbReference type="CDD" id="cd00279">
    <property type="entry name" value="YlxR"/>
    <property type="match status" value="1"/>
</dbReference>
<name>A0A7X3LX94_9HYPH</name>
<feature type="region of interest" description="Disordered" evidence="1">
    <location>
        <begin position="194"/>
        <end position="215"/>
    </location>
</feature>
<protein>
    <submittedName>
        <fullName evidence="3">RNA-binding protein</fullName>
    </submittedName>
</protein>
<evidence type="ECO:0000256" key="1">
    <source>
        <dbReference type="SAM" id="MobiDB-lite"/>
    </source>
</evidence>
<dbReference type="InterPro" id="IPR007393">
    <property type="entry name" value="YlxR_dom"/>
</dbReference>
<dbReference type="Proteomes" id="UP000433101">
    <property type="component" value="Unassembled WGS sequence"/>
</dbReference>
<dbReference type="RefSeq" id="WP_160777053.1">
    <property type="nucleotide sequence ID" value="NZ_WUMV01000008.1"/>
</dbReference>
<dbReference type="PANTHER" id="PTHR34215:SF1">
    <property type="entry name" value="YLXR DOMAIN-CONTAINING PROTEIN"/>
    <property type="match status" value="1"/>
</dbReference>
<evidence type="ECO:0000259" key="2">
    <source>
        <dbReference type="Pfam" id="PF04296"/>
    </source>
</evidence>
<dbReference type="Gene3D" id="3.30.1330.30">
    <property type="match status" value="1"/>
</dbReference>
<accession>A0A7X3LX94</accession>